<keyword evidence="3" id="KW-0479">Metal-binding</keyword>
<dbReference type="PROSITE" id="PS50294">
    <property type="entry name" value="WD_REPEATS_REGION"/>
    <property type="match status" value="2"/>
</dbReference>
<dbReference type="InterPro" id="IPR017455">
    <property type="entry name" value="Znf_FYVE-rel"/>
</dbReference>
<dbReference type="FunCoup" id="A7SKV8">
    <property type="interactions" value="552"/>
</dbReference>
<dbReference type="SMART" id="SM00064">
    <property type="entry name" value="FYVE"/>
    <property type="match status" value="1"/>
</dbReference>
<comment type="subcellular location">
    <subcellularLocation>
        <location evidence="1">Early endosome</location>
    </subcellularLocation>
</comment>
<dbReference type="PhylomeDB" id="A7SKV8"/>
<dbReference type="FunFam" id="3.30.40.10:FF:000105">
    <property type="entry name" value="WD repeat and FYVE domain-containing protein 2"/>
    <property type="match status" value="1"/>
</dbReference>
<dbReference type="SUPFAM" id="SSF57903">
    <property type="entry name" value="FYVE/PHD zinc finger"/>
    <property type="match status" value="1"/>
</dbReference>
<keyword evidence="7" id="KW-0862">Zinc</keyword>
<evidence type="ECO:0000256" key="3">
    <source>
        <dbReference type="ARBA" id="ARBA00022723"/>
    </source>
</evidence>
<dbReference type="InterPro" id="IPR042234">
    <property type="entry name" value="WDFY1/WDFY2"/>
</dbReference>
<evidence type="ECO:0000259" key="10">
    <source>
        <dbReference type="PROSITE" id="PS50178"/>
    </source>
</evidence>
<gene>
    <name evidence="11" type="ORF">NEMVEDRAFT_v1g171700</name>
</gene>
<keyword evidence="2 9" id="KW-0853">WD repeat</keyword>
<dbReference type="InterPro" id="IPR015943">
    <property type="entry name" value="WD40/YVTN_repeat-like_dom_sf"/>
</dbReference>
<proteinExistence type="predicted"/>
<evidence type="ECO:0000313" key="11">
    <source>
        <dbReference type="EMBL" id="EDO35646.1"/>
    </source>
</evidence>
<dbReference type="OMA" id="EIRCLRW"/>
<dbReference type="AlphaFoldDB" id="A7SKV8"/>
<keyword evidence="4" id="KW-0677">Repeat</keyword>
<dbReference type="InterPro" id="IPR036322">
    <property type="entry name" value="WD40_repeat_dom_sf"/>
</dbReference>
<evidence type="ECO:0000256" key="5">
    <source>
        <dbReference type="ARBA" id="ARBA00022753"/>
    </source>
</evidence>
<dbReference type="PANTHER" id="PTHR46189:SF1">
    <property type="entry name" value="LD41958P"/>
    <property type="match status" value="1"/>
</dbReference>
<organism evidence="11 12">
    <name type="scientific">Nematostella vectensis</name>
    <name type="common">Starlet sea anemone</name>
    <dbReference type="NCBI Taxonomy" id="45351"/>
    <lineage>
        <taxon>Eukaryota</taxon>
        <taxon>Metazoa</taxon>
        <taxon>Cnidaria</taxon>
        <taxon>Anthozoa</taxon>
        <taxon>Hexacorallia</taxon>
        <taxon>Actiniaria</taxon>
        <taxon>Edwardsiidae</taxon>
        <taxon>Nematostella</taxon>
    </lineage>
</organism>
<dbReference type="GO" id="GO:0008270">
    <property type="term" value="F:zinc ion binding"/>
    <property type="evidence" value="ECO:0007669"/>
    <property type="project" value="UniProtKB-KW"/>
</dbReference>
<dbReference type="HOGENOM" id="CLU_046919_0_0_1"/>
<dbReference type="PRINTS" id="PR00320">
    <property type="entry name" value="GPROTEINBRPT"/>
</dbReference>
<reference evidence="11 12" key="1">
    <citation type="journal article" date="2007" name="Science">
        <title>Sea anemone genome reveals ancestral eumetazoan gene repertoire and genomic organization.</title>
        <authorList>
            <person name="Putnam N.H."/>
            <person name="Srivastava M."/>
            <person name="Hellsten U."/>
            <person name="Dirks B."/>
            <person name="Chapman J."/>
            <person name="Salamov A."/>
            <person name="Terry A."/>
            <person name="Shapiro H."/>
            <person name="Lindquist E."/>
            <person name="Kapitonov V.V."/>
            <person name="Jurka J."/>
            <person name="Genikhovich G."/>
            <person name="Grigoriev I.V."/>
            <person name="Lucas S.M."/>
            <person name="Steele R.E."/>
            <person name="Finnerty J.R."/>
            <person name="Technau U."/>
            <person name="Martindale M.Q."/>
            <person name="Rokhsar D.S."/>
        </authorList>
    </citation>
    <scope>NUCLEOTIDE SEQUENCE [LARGE SCALE GENOMIC DNA]</scope>
    <source>
        <strain evidence="12">CH2 X CH6</strain>
    </source>
</reference>
<dbReference type="InterPro" id="IPR019775">
    <property type="entry name" value="WD40_repeat_CS"/>
</dbReference>
<evidence type="ECO:0000256" key="6">
    <source>
        <dbReference type="ARBA" id="ARBA00022771"/>
    </source>
</evidence>
<keyword evidence="6 8" id="KW-0863">Zinc-finger</keyword>
<evidence type="ECO:0000256" key="2">
    <source>
        <dbReference type="ARBA" id="ARBA00022574"/>
    </source>
</evidence>
<dbReference type="SUPFAM" id="SSF50978">
    <property type="entry name" value="WD40 repeat-like"/>
    <property type="match status" value="1"/>
</dbReference>
<dbReference type="PANTHER" id="PTHR46189">
    <property type="entry name" value="LD41958P"/>
    <property type="match status" value="1"/>
</dbReference>
<dbReference type="InterPro" id="IPR000306">
    <property type="entry name" value="Znf_FYVE"/>
</dbReference>
<dbReference type="PROSITE" id="PS50082">
    <property type="entry name" value="WD_REPEATS_2"/>
    <property type="match status" value="2"/>
</dbReference>
<evidence type="ECO:0000256" key="8">
    <source>
        <dbReference type="PROSITE-ProRule" id="PRU00091"/>
    </source>
</evidence>
<dbReference type="Pfam" id="PF01363">
    <property type="entry name" value="FYVE"/>
    <property type="match status" value="1"/>
</dbReference>
<dbReference type="Proteomes" id="UP000001593">
    <property type="component" value="Unassembled WGS sequence"/>
</dbReference>
<dbReference type="EMBL" id="DS469692">
    <property type="protein sequence ID" value="EDO35646.1"/>
    <property type="molecule type" value="Genomic_DNA"/>
</dbReference>
<evidence type="ECO:0000313" key="12">
    <source>
        <dbReference type="Proteomes" id="UP000001593"/>
    </source>
</evidence>
<evidence type="ECO:0000256" key="4">
    <source>
        <dbReference type="ARBA" id="ARBA00022737"/>
    </source>
</evidence>
<protein>
    <recommendedName>
        <fullName evidence="10">FYVE-type domain-containing protein</fullName>
    </recommendedName>
</protein>
<accession>A7SKV8</accession>
<dbReference type="PROSITE" id="PS50178">
    <property type="entry name" value="ZF_FYVE"/>
    <property type="match status" value="1"/>
</dbReference>
<dbReference type="CDD" id="cd15718">
    <property type="entry name" value="FYVE_WDFY1_like"/>
    <property type="match status" value="1"/>
</dbReference>
<dbReference type="InParanoid" id="A7SKV8"/>
<keyword evidence="5" id="KW-0967">Endosome</keyword>
<dbReference type="KEGG" id="nve:5507079"/>
<feature type="repeat" description="WD" evidence="9">
    <location>
        <begin position="201"/>
        <end position="234"/>
    </location>
</feature>
<dbReference type="SMART" id="SM00320">
    <property type="entry name" value="WD40"/>
    <property type="match status" value="7"/>
</dbReference>
<dbReference type="InterPro" id="IPR001680">
    <property type="entry name" value="WD40_rpt"/>
</dbReference>
<feature type="repeat" description="WD" evidence="9">
    <location>
        <begin position="244"/>
        <end position="278"/>
    </location>
</feature>
<dbReference type="Pfam" id="PF00400">
    <property type="entry name" value="WD40"/>
    <property type="match status" value="3"/>
</dbReference>
<dbReference type="InterPro" id="IPR013083">
    <property type="entry name" value="Znf_RING/FYVE/PHD"/>
</dbReference>
<evidence type="ECO:0000256" key="7">
    <source>
        <dbReference type="ARBA" id="ARBA00022833"/>
    </source>
</evidence>
<dbReference type="eggNOG" id="KOG1409">
    <property type="taxonomic scope" value="Eukaryota"/>
</dbReference>
<dbReference type="Gene3D" id="2.130.10.10">
    <property type="entry name" value="YVTN repeat-like/Quinoprotein amine dehydrogenase"/>
    <property type="match status" value="2"/>
</dbReference>
<sequence length="407" mass="46038">MAATIKETEEENARKKIPKPVLVNKLEGCSDIVNMAVAIPHEDAIISVSEDCSVRLWIRRESGQYWPSVCHMMADACSSVDYHGTSRRLFVGLATGTITEFEVSEDLNRLQHKRNYLAHMNRVTANCFSLEYEWLLSISRDKYFQWHDSTSGKRLGGYQAEAWCTSMQFDPESKHVFVGDYAGHISVIKLDNNSLSLVTTLKGHTGSIGGLAWDAEKRLLFSGSFDQSIIIWDIGGQQGTAFELQGHISKVQALCFAAHSKKLISCGEDGAIMVWDMRIKRKETPEWSQCDVCERCGGPFFWNFKDMWSKKTVGVRQHHCRKCGRAVCQSCSEKQSTLPIMGFEYSIRICNECYGTITDEDRIPLASYHDGKHPIKYLHVDLTKARMLTCGGDRIIKLWDIKAILLS</sequence>
<keyword evidence="12" id="KW-1185">Reference proteome</keyword>
<dbReference type="InterPro" id="IPR020472">
    <property type="entry name" value="WD40_PAC1"/>
</dbReference>
<dbReference type="OrthoDB" id="63070at2759"/>
<dbReference type="PROSITE" id="PS00678">
    <property type="entry name" value="WD_REPEATS_1"/>
    <property type="match status" value="3"/>
</dbReference>
<dbReference type="GO" id="GO:0005769">
    <property type="term" value="C:early endosome"/>
    <property type="evidence" value="ECO:0000318"/>
    <property type="project" value="GO_Central"/>
</dbReference>
<feature type="domain" description="FYVE-type" evidence="10">
    <location>
        <begin position="287"/>
        <end position="358"/>
    </location>
</feature>
<name>A7SKV8_NEMVE</name>
<dbReference type="STRING" id="45351.A7SKV8"/>
<evidence type="ECO:0000256" key="1">
    <source>
        <dbReference type="ARBA" id="ARBA00004412"/>
    </source>
</evidence>
<evidence type="ECO:0000256" key="9">
    <source>
        <dbReference type="PROSITE-ProRule" id="PRU00221"/>
    </source>
</evidence>
<dbReference type="InterPro" id="IPR011011">
    <property type="entry name" value="Znf_FYVE_PHD"/>
</dbReference>
<dbReference type="Gene3D" id="3.30.40.10">
    <property type="entry name" value="Zinc/RING finger domain, C3HC4 (zinc finger)"/>
    <property type="match status" value="1"/>
</dbReference>